<dbReference type="GeneID" id="93905253"/>
<name>B2I6U8_XYLF2</name>
<dbReference type="HOGENOM" id="CLU_034526_0_0_6"/>
<organism evidence="1 2">
    <name type="scientific">Xylella fastidiosa (strain M23)</name>
    <dbReference type="NCBI Taxonomy" id="405441"/>
    <lineage>
        <taxon>Bacteria</taxon>
        <taxon>Pseudomonadati</taxon>
        <taxon>Pseudomonadota</taxon>
        <taxon>Gammaproteobacteria</taxon>
        <taxon>Lysobacterales</taxon>
        <taxon>Lysobacteraceae</taxon>
        <taxon>Xylella</taxon>
    </lineage>
</organism>
<protein>
    <submittedName>
        <fullName evidence="1">Uncharacterized protein</fullName>
    </submittedName>
</protein>
<dbReference type="AlphaFoldDB" id="B2I6U8"/>
<proteinExistence type="predicted"/>
<gene>
    <name evidence="1" type="ordered locus">XfasM23_1517</name>
</gene>
<dbReference type="KEGG" id="xfn:XfasM23_1517"/>
<accession>B2I6U8</accession>
<evidence type="ECO:0000313" key="2">
    <source>
        <dbReference type="Proteomes" id="UP000001698"/>
    </source>
</evidence>
<sequence length="397" mass="44831">MNRDANGLLQLIADKRLCRAIVAESPRTALALFQAIANTRKYGIEIESFARNIFHEALDNKDSFLYQEADGHASGLIGDHKPFTQAMFANYEMVVNIKTFLLPDEDAMRKWDAAQCEIYCRVVLISFRNYISQAYRGDSSELSWAMGEITIAASDLCTLNERSSAGDSDVLRRLALVIQFIKDAVRILDQEGVPDHVHIRVRVGDDSLPVLYGYIVTMIDTVISYTLKVSSPKLVRDIQYKSVWTKLFYHSTFNGPAGQVVAFKLRRRLYNQIAGIRIDEMGCLRNFRGAKILRFCLNVLALAVIRGNDYKSDRRFHYRVLHRAVLAWTKKHFVWLHSHHPRLAESCLGNHITYDAEHLRLAYTHPAKGSIGNVSYLALNPAPPPPEPVAASAVPNA</sequence>
<evidence type="ECO:0000313" key="1">
    <source>
        <dbReference type="EMBL" id="ACB92925.1"/>
    </source>
</evidence>
<dbReference type="RefSeq" id="WP_012382679.1">
    <property type="nucleotide sequence ID" value="NC_010577.1"/>
</dbReference>
<reference evidence="1 2" key="1">
    <citation type="journal article" date="2010" name="J. Bacteriol.">
        <title>Whole genome sequences of two Xylella fastidiosa strains (M12 and M23) causing almond leaf scorch disease in California.</title>
        <authorList>
            <person name="Chen J."/>
            <person name="Xie G."/>
            <person name="Han S."/>
            <person name="Chertkov O."/>
            <person name="Sims D."/>
            <person name="Civerolo E.L."/>
        </authorList>
    </citation>
    <scope>NUCLEOTIDE SEQUENCE [LARGE SCALE GENOMIC DNA]</scope>
    <source>
        <strain evidence="1 2">M23</strain>
    </source>
</reference>
<dbReference type="Proteomes" id="UP000001698">
    <property type="component" value="Chromosome"/>
</dbReference>
<dbReference type="EMBL" id="CP001011">
    <property type="protein sequence ID" value="ACB92925.1"/>
    <property type="molecule type" value="Genomic_DNA"/>
</dbReference>